<dbReference type="Pfam" id="PF00172">
    <property type="entry name" value="Zn_clus"/>
    <property type="match status" value="1"/>
</dbReference>
<sequence length="233" mass="25774">MYVVNASSRQDVAAKRKRRKYTRSQTGCLTCRAKKIKCDETKPNCVRCTHGQRECIWPEGVSPRKKPVTKRETVLETSGFNTRPSTAGSSGLSEAPTPPIRNHAPPKREPIELGLPPMVSRRHPDPSMHMPIMTNKSGLAYHQQTPALIAPAPGYGYPMHSNSHTHGLPALPEVVSSYSNYAIDHRHAFCSHLYGYGQLLSAQPVHFNPSSPSSQWSSPPMLTPGDSTPQPWF</sequence>
<dbReference type="GO" id="GO:0008270">
    <property type="term" value="F:zinc ion binding"/>
    <property type="evidence" value="ECO:0007669"/>
    <property type="project" value="InterPro"/>
</dbReference>
<dbReference type="InterPro" id="IPR036864">
    <property type="entry name" value="Zn2-C6_fun-type_DNA-bd_sf"/>
</dbReference>
<dbReference type="EMBL" id="KV722945">
    <property type="protein sequence ID" value="OCH83601.1"/>
    <property type="molecule type" value="Genomic_DNA"/>
</dbReference>
<dbReference type="OrthoDB" id="5419315at2759"/>
<evidence type="ECO:0000256" key="1">
    <source>
        <dbReference type="ARBA" id="ARBA00023242"/>
    </source>
</evidence>
<dbReference type="PANTHER" id="PTHR37534:SF46">
    <property type="entry name" value="ZN(II)2CYS6 TRANSCRIPTION FACTOR (EUROFUNG)"/>
    <property type="match status" value="1"/>
</dbReference>
<gene>
    <name evidence="4" type="ORF">OBBRIDRAFT_765071</name>
</gene>
<dbReference type="Proteomes" id="UP000250043">
    <property type="component" value="Unassembled WGS sequence"/>
</dbReference>
<feature type="compositionally biased region" description="Polar residues" evidence="2">
    <location>
        <begin position="75"/>
        <end position="92"/>
    </location>
</feature>
<dbReference type="InterPro" id="IPR001138">
    <property type="entry name" value="Zn2Cys6_DnaBD"/>
</dbReference>
<dbReference type="CDD" id="cd00067">
    <property type="entry name" value="GAL4"/>
    <property type="match status" value="1"/>
</dbReference>
<feature type="domain" description="Zn(2)-C6 fungal-type" evidence="3">
    <location>
        <begin position="27"/>
        <end position="57"/>
    </location>
</feature>
<keyword evidence="5" id="KW-1185">Reference proteome</keyword>
<accession>A0A8E2AFN2</accession>
<reference evidence="4 5" key="1">
    <citation type="submission" date="2016-07" db="EMBL/GenBank/DDBJ databases">
        <title>Draft genome of the white-rot fungus Obba rivulosa 3A-2.</title>
        <authorList>
            <consortium name="DOE Joint Genome Institute"/>
            <person name="Miettinen O."/>
            <person name="Riley R."/>
            <person name="Acob R."/>
            <person name="Barry K."/>
            <person name="Cullen D."/>
            <person name="De Vries R."/>
            <person name="Hainaut M."/>
            <person name="Hatakka A."/>
            <person name="Henrissat B."/>
            <person name="Hilden K."/>
            <person name="Kuo R."/>
            <person name="Labutti K."/>
            <person name="Lipzen A."/>
            <person name="Makela M.R."/>
            <person name="Sandor L."/>
            <person name="Spatafora J.W."/>
            <person name="Grigoriev I.V."/>
            <person name="Hibbett D.S."/>
        </authorList>
    </citation>
    <scope>NUCLEOTIDE SEQUENCE [LARGE SCALE GENOMIC DNA]</scope>
    <source>
        <strain evidence="4 5">3A-2</strain>
    </source>
</reference>
<feature type="compositionally biased region" description="Low complexity" evidence="2">
    <location>
        <begin position="209"/>
        <end position="220"/>
    </location>
</feature>
<dbReference type="PANTHER" id="PTHR37534">
    <property type="entry name" value="TRANSCRIPTIONAL ACTIVATOR PROTEIN UGA3"/>
    <property type="match status" value="1"/>
</dbReference>
<dbReference type="Gene3D" id="4.10.240.10">
    <property type="entry name" value="Zn(2)-C6 fungal-type DNA-binding domain"/>
    <property type="match status" value="1"/>
</dbReference>
<dbReference type="AlphaFoldDB" id="A0A8E2AFN2"/>
<evidence type="ECO:0000259" key="3">
    <source>
        <dbReference type="PROSITE" id="PS50048"/>
    </source>
</evidence>
<evidence type="ECO:0000313" key="4">
    <source>
        <dbReference type="EMBL" id="OCH83601.1"/>
    </source>
</evidence>
<protein>
    <recommendedName>
        <fullName evidence="3">Zn(2)-C6 fungal-type domain-containing protein</fullName>
    </recommendedName>
</protein>
<dbReference type="SUPFAM" id="SSF57701">
    <property type="entry name" value="Zn2/Cys6 DNA-binding domain"/>
    <property type="match status" value="1"/>
</dbReference>
<organism evidence="4 5">
    <name type="scientific">Obba rivulosa</name>
    <dbReference type="NCBI Taxonomy" id="1052685"/>
    <lineage>
        <taxon>Eukaryota</taxon>
        <taxon>Fungi</taxon>
        <taxon>Dikarya</taxon>
        <taxon>Basidiomycota</taxon>
        <taxon>Agaricomycotina</taxon>
        <taxon>Agaricomycetes</taxon>
        <taxon>Polyporales</taxon>
        <taxon>Gelatoporiaceae</taxon>
        <taxon>Obba</taxon>
    </lineage>
</organism>
<proteinExistence type="predicted"/>
<dbReference type="PROSITE" id="PS50048">
    <property type="entry name" value="ZN2_CY6_FUNGAL_2"/>
    <property type="match status" value="1"/>
</dbReference>
<feature type="region of interest" description="Disordered" evidence="2">
    <location>
        <begin position="207"/>
        <end position="233"/>
    </location>
</feature>
<dbReference type="PROSITE" id="PS00463">
    <property type="entry name" value="ZN2_CY6_FUNGAL_1"/>
    <property type="match status" value="1"/>
</dbReference>
<dbReference type="SMART" id="SM00066">
    <property type="entry name" value="GAL4"/>
    <property type="match status" value="1"/>
</dbReference>
<name>A0A8E2AFN2_9APHY</name>
<evidence type="ECO:0000256" key="2">
    <source>
        <dbReference type="SAM" id="MobiDB-lite"/>
    </source>
</evidence>
<feature type="region of interest" description="Disordered" evidence="2">
    <location>
        <begin position="60"/>
        <end position="126"/>
    </location>
</feature>
<evidence type="ECO:0000313" key="5">
    <source>
        <dbReference type="Proteomes" id="UP000250043"/>
    </source>
</evidence>
<keyword evidence="1" id="KW-0539">Nucleus</keyword>
<dbReference type="GO" id="GO:0000981">
    <property type="term" value="F:DNA-binding transcription factor activity, RNA polymerase II-specific"/>
    <property type="evidence" value="ECO:0007669"/>
    <property type="project" value="InterPro"/>
</dbReference>